<name>A0A6L2M861_TANCI</name>
<dbReference type="Gene3D" id="3.40.50.1820">
    <property type="entry name" value="alpha/beta hydrolase"/>
    <property type="match status" value="1"/>
</dbReference>
<dbReference type="InterPro" id="IPR029058">
    <property type="entry name" value="AB_hydrolase_fold"/>
</dbReference>
<dbReference type="SUPFAM" id="SSF53474">
    <property type="entry name" value="alpha/beta-Hydrolases"/>
    <property type="match status" value="1"/>
</dbReference>
<accession>A0A6L2M861</accession>
<dbReference type="EMBL" id="BKCJ010005970">
    <property type="protein sequence ID" value="GEU69629.1"/>
    <property type="molecule type" value="Genomic_DNA"/>
</dbReference>
<evidence type="ECO:0000256" key="1">
    <source>
        <dbReference type="ARBA" id="ARBA00009431"/>
    </source>
</evidence>
<gene>
    <name evidence="3" type="ORF">Tci_041607</name>
</gene>
<feature type="compositionally biased region" description="Acidic residues" evidence="2">
    <location>
        <begin position="117"/>
        <end position="130"/>
    </location>
</feature>
<keyword evidence="3" id="KW-0121">Carboxypeptidase</keyword>
<organism evidence="3">
    <name type="scientific">Tanacetum cinerariifolium</name>
    <name type="common">Dalmatian daisy</name>
    <name type="synonym">Chrysanthemum cinerariifolium</name>
    <dbReference type="NCBI Taxonomy" id="118510"/>
    <lineage>
        <taxon>Eukaryota</taxon>
        <taxon>Viridiplantae</taxon>
        <taxon>Streptophyta</taxon>
        <taxon>Embryophyta</taxon>
        <taxon>Tracheophyta</taxon>
        <taxon>Spermatophyta</taxon>
        <taxon>Magnoliopsida</taxon>
        <taxon>eudicotyledons</taxon>
        <taxon>Gunneridae</taxon>
        <taxon>Pentapetalae</taxon>
        <taxon>asterids</taxon>
        <taxon>campanulids</taxon>
        <taxon>Asterales</taxon>
        <taxon>Asteraceae</taxon>
        <taxon>Asteroideae</taxon>
        <taxon>Anthemideae</taxon>
        <taxon>Anthemidinae</taxon>
        <taxon>Tanacetum</taxon>
    </lineage>
</organism>
<reference evidence="3" key="1">
    <citation type="journal article" date="2019" name="Sci. Rep.">
        <title>Draft genome of Tanacetum cinerariifolium, the natural source of mosquito coil.</title>
        <authorList>
            <person name="Yamashiro T."/>
            <person name="Shiraishi A."/>
            <person name="Satake H."/>
            <person name="Nakayama K."/>
        </authorList>
    </citation>
    <scope>NUCLEOTIDE SEQUENCE</scope>
</reference>
<dbReference type="GO" id="GO:0006508">
    <property type="term" value="P:proteolysis"/>
    <property type="evidence" value="ECO:0007669"/>
    <property type="project" value="InterPro"/>
</dbReference>
<feature type="region of interest" description="Disordered" evidence="2">
    <location>
        <begin position="115"/>
        <end position="140"/>
    </location>
</feature>
<evidence type="ECO:0000256" key="2">
    <source>
        <dbReference type="SAM" id="MobiDB-lite"/>
    </source>
</evidence>
<sequence>MNLEGIKIGNRLLDDVSDTRGAVDFAWSHALVSKDTRDEFLLSCAFESSYEDEACSKAYETLLSEIGASNGRIVRHSSSKTRRLVKAHNKQMKEIHSQLADKNIKLQLPVPLVPNDIMDDASDEGDEGDAHEDAVDPRNE</sequence>
<comment type="similarity">
    <text evidence="1">Belongs to the peptidase S10 family.</text>
</comment>
<dbReference type="AlphaFoldDB" id="A0A6L2M861"/>
<comment type="caution">
    <text evidence="3">The sequence shown here is derived from an EMBL/GenBank/DDBJ whole genome shotgun (WGS) entry which is preliminary data.</text>
</comment>
<dbReference type="GO" id="GO:0004185">
    <property type="term" value="F:serine-type carboxypeptidase activity"/>
    <property type="evidence" value="ECO:0007669"/>
    <property type="project" value="InterPro"/>
</dbReference>
<proteinExistence type="inferred from homology"/>
<evidence type="ECO:0000313" key="3">
    <source>
        <dbReference type="EMBL" id="GEU69629.1"/>
    </source>
</evidence>
<dbReference type="Pfam" id="PF00450">
    <property type="entry name" value="Peptidase_S10"/>
    <property type="match status" value="1"/>
</dbReference>
<keyword evidence="3" id="KW-0378">Hydrolase</keyword>
<dbReference type="InterPro" id="IPR001563">
    <property type="entry name" value="Peptidase_S10"/>
</dbReference>
<keyword evidence="3" id="KW-0645">Protease</keyword>
<feature type="compositionally biased region" description="Basic and acidic residues" evidence="2">
    <location>
        <begin position="131"/>
        <end position="140"/>
    </location>
</feature>
<protein>
    <submittedName>
        <fullName evidence="3">Serine carboxypeptidase II-1</fullName>
    </submittedName>
</protein>